<evidence type="ECO:0000256" key="3">
    <source>
        <dbReference type="SAM" id="Phobius"/>
    </source>
</evidence>
<dbReference type="InterPro" id="IPR004843">
    <property type="entry name" value="Calcineurin-like_PHP"/>
</dbReference>
<dbReference type="PANTHER" id="PTHR31302:SF31">
    <property type="entry name" value="PHOSPHODIESTERASE YAEI"/>
    <property type="match status" value="1"/>
</dbReference>
<accession>A0A926I6M2</accession>
<dbReference type="InterPro" id="IPR051158">
    <property type="entry name" value="Metallophosphoesterase_sf"/>
</dbReference>
<keyword evidence="3" id="KW-0472">Membrane</keyword>
<keyword evidence="3" id="KW-1133">Transmembrane helix</keyword>
<evidence type="ECO:0000256" key="2">
    <source>
        <dbReference type="ARBA" id="ARBA00022801"/>
    </source>
</evidence>
<evidence type="ECO:0000259" key="4">
    <source>
        <dbReference type="Pfam" id="PF00149"/>
    </source>
</evidence>
<dbReference type="EMBL" id="JACRSV010000002">
    <property type="protein sequence ID" value="MBC8560040.1"/>
    <property type="molecule type" value="Genomic_DNA"/>
</dbReference>
<dbReference type="GO" id="GO:0008758">
    <property type="term" value="F:UDP-2,3-diacylglucosamine hydrolase activity"/>
    <property type="evidence" value="ECO:0007669"/>
    <property type="project" value="TreeGrafter"/>
</dbReference>
<name>A0A926I6M2_9FIRM</name>
<dbReference type="SUPFAM" id="SSF56300">
    <property type="entry name" value="Metallo-dependent phosphatases"/>
    <property type="match status" value="1"/>
</dbReference>
<organism evidence="5 6">
    <name type="scientific">Fumia xinanensis</name>
    <dbReference type="NCBI Taxonomy" id="2763659"/>
    <lineage>
        <taxon>Bacteria</taxon>
        <taxon>Bacillati</taxon>
        <taxon>Bacillota</taxon>
        <taxon>Clostridia</taxon>
        <taxon>Eubacteriales</taxon>
        <taxon>Oscillospiraceae</taxon>
        <taxon>Fumia</taxon>
    </lineage>
</organism>
<dbReference type="AlphaFoldDB" id="A0A926I6M2"/>
<dbReference type="Gene3D" id="3.60.21.10">
    <property type="match status" value="1"/>
</dbReference>
<dbReference type="GO" id="GO:0016020">
    <property type="term" value="C:membrane"/>
    <property type="evidence" value="ECO:0007669"/>
    <property type="project" value="GOC"/>
</dbReference>
<keyword evidence="3" id="KW-0812">Transmembrane</keyword>
<comment type="caution">
    <text evidence="5">The sequence shown here is derived from an EMBL/GenBank/DDBJ whole genome shotgun (WGS) entry which is preliminary data.</text>
</comment>
<keyword evidence="1" id="KW-0479">Metal-binding</keyword>
<dbReference type="GO" id="GO:0009245">
    <property type="term" value="P:lipid A biosynthetic process"/>
    <property type="evidence" value="ECO:0007669"/>
    <property type="project" value="TreeGrafter"/>
</dbReference>
<dbReference type="Pfam" id="PF00149">
    <property type="entry name" value="Metallophos"/>
    <property type="match status" value="1"/>
</dbReference>
<dbReference type="RefSeq" id="WP_249295001.1">
    <property type="nucleotide sequence ID" value="NZ_JACRSV010000002.1"/>
</dbReference>
<evidence type="ECO:0000313" key="6">
    <source>
        <dbReference type="Proteomes" id="UP000610760"/>
    </source>
</evidence>
<dbReference type="CDD" id="cd07385">
    <property type="entry name" value="MPP_YkuE_C"/>
    <property type="match status" value="1"/>
</dbReference>
<evidence type="ECO:0000313" key="5">
    <source>
        <dbReference type="EMBL" id="MBC8560040.1"/>
    </source>
</evidence>
<dbReference type="Proteomes" id="UP000610760">
    <property type="component" value="Unassembled WGS sequence"/>
</dbReference>
<keyword evidence="6" id="KW-1185">Reference proteome</keyword>
<sequence length="294" mass="32563">MKHLLTGSNIWAILGIFGALCLIGVFLWRENNIIGLTQQEFVSRDLPEGFDGYRILHISDLHNKSFGTGQEKLLKICADVSPDLIVITGDLIDKRRTRLGDIDPALNLANGAARIAPTFFVCGNHEITAGYYDRFRLELMECGVAVLDDETVELHRGDDVITLAGIQNVNVFSDVRKEGKAAEESFRVRLRELSSQVKTPFSILLSHRPDLFEWYLDAGFSLTFCGHAHGGQVRIPGLGGVLAPNQGFFGKYTAGLHIKSGRGMNISRGLGNSGFPIRLFNRPEVVLVTLRREK</sequence>
<keyword evidence="2" id="KW-0378">Hydrolase</keyword>
<feature type="transmembrane region" description="Helical" evidence="3">
    <location>
        <begin position="9"/>
        <end position="28"/>
    </location>
</feature>
<reference evidence="5" key="1">
    <citation type="submission" date="2020-08" db="EMBL/GenBank/DDBJ databases">
        <title>Genome public.</title>
        <authorList>
            <person name="Liu C."/>
            <person name="Sun Q."/>
        </authorList>
    </citation>
    <scope>NUCLEOTIDE SEQUENCE</scope>
    <source>
        <strain evidence="5">NSJ-33</strain>
    </source>
</reference>
<evidence type="ECO:0000256" key="1">
    <source>
        <dbReference type="ARBA" id="ARBA00022723"/>
    </source>
</evidence>
<dbReference type="GO" id="GO:0046872">
    <property type="term" value="F:metal ion binding"/>
    <property type="evidence" value="ECO:0007669"/>
    <property type="project" value="UniProtKB-KW"/>
</dbReference>
<proteinExistence type="predicted"/>
<dbReference type="InterPro" id="IPR029052">
    <property type="entry name" value="Metallo-depent_PP-like"/>
</dbReference>
<gene>
    <name evidence="5" type="ORF">H8710_08175</name>
</gene>
<dbReference type="PANTHER" id="PTHR31302">
    <property type="entry name" value="TRANSMEMBRANE PROTEIN WITH METALLOPHOSPHOESTERASE DOMAIN-RELATED"/>
    <property type="match status" value="1"/>
</dbReference>
<protein>
    <submittedName>
        <fullName evidence="5">Metallophosphoesterase</fullName>
    </submittedName>
</protein>
<feature type="domain" description="Calcineurin-like phosphoesterase" evidence="4">
    <location>
        <begin position="54"/>
        <end position="229"/>
    </location>
</feature>